<feature type="region of interest" description="Disordered" evidence="1">
    <location>
        <begin position="1"/>
        <end position="27"/>
    </location>
</feature>
<evidence type="ECO:0000256" key="2">
    <source>
        <dbReference type="SAM" id="Phobius"/>
    </source>
</evidence>
<evidence type="ECO:0000313" key="4">
    <source>
        <dbReference type="EMBL" id="GGM40388.1"/>
    </source>
</evidence>
<evidence type="ECO:0000259" key="3">
    <source>
        <dbReference type="Pfam" id="PF11181"/>
    </source>
</evidence>
<reference evidence="4" key="2">
    <citation type="submission" date="2020-09" db="EMBL/GenBank/DDBJ databases">
        <authorList>
            <person name="Sun Q."/>
            <person name="Ohkuma M."/>
        </authorList>
    </citation>
    <scope>NUCLEOTIDE SEQUENCE</scope>
    <source>
        <strain evidence="4">JCM 19831</strain>
    </source>
</reference>
<dbReference type="AlphaFoldDB" id="A0A917TW94"/>
<dbReference type="InterPro" id="IPR025889">
    <property type="entry name" value="GSP17M-like_dom"/>
</dbReference>
<accession>A0A917TW94</accession>
<evidence type="ECO:0000313" key="5">
    <source>
        <dbReference type="Proteomes" id="UP000642070"/>
    </source>
</evidence>
<feature type="transmembrane region" description="Helical" evidence="2">
    <location>
        <begin position="84"/>
        <end position="108"/>
    </location>
</feature>
<feature type="domain" description="General stress protein 17M-like" evidence="3">
    <location>
        <begin position="36"/>
        <end position="104"/>
    </location>
</feature>
<name>A0A917TW94_9ACTN</name>
<comment type="caution">
    <text evidence="4">The sequence shown here is derived from an EMBL/GenBank/DDBJ whole genome shotgun (WGS) entry which is preliminary data.</text>
</comment>
<sequence>MSNRGDIRTSMPFPGTGRPQMPMAGSGTENRPMVAVATYPDYLSAQRAVDLLSDRKFPVDRVTIVGTGVRLVERVLGRMTVGKAALAGAGSGLWFGLLIGFLLGIFAVDAWWKVVLLGAVAGLAWGAAFGAIAHAATGGQRDFTSASAIQADTYTLMVDAEHADQARQLLAGAG</sequence>
<dbReference type="Proteomes" id="UP000642070">
    <property type="component" value="Unassembled WGS sequence"/>
</dbReference>
<protein>
    <recommendedName>
        <fullName evidence="3">General stress protein 17M-like domain-containing protein</fullName>
    </recommendedName>
</protein>
<dbReference type="Pfam" id="PF11181">
    <property type="entry name" value="YflT"/>
    <property type="match status" value="1"/>
</dbReference>
<evidence type="ECO:0000256" key="1">
    <source>
        <dbReference type="SAM" id="MobiDB-lite"/>
    </source>
</evidence>
<keyword evidence="5" id="KW-1185">Reference proteome</keyword>
<dbReference type="EMBL" id="BMPI01000023">
    <property type="protein sequence ID" value="GGM40388.1"/>
    <property type="molecule type" value="Genomic_DNA"/>
</dbReference>
<gene>
    <name evidence="4" type="ORF">GCM10007977_047240</name>
</gene>
<keyword evidence="2" id="KW-1133">Transmembrane helix</keyword>
<proteinExistence type="predicted"/>
<feature type="transmembrane region" description="Helical" evidence="2">
    <location>
        <begin position="114"/>
        <end position="136"/>
    </location>
</feature>
<keyword evidence="2" id="KW-0812">Transmembrane</keyword>
<organism evidence="4 5">
    <name type="scientific">Dactylosporangium sucinum</name>
    <dbReference type="NCBI Taxonomy" id="1424081"/>
    <lineage>
        <taxon>Bacteria</taxon>
        <taxon>Bacillati</taxon>
        <taxon>Actinomycetota</taxon>
        <taxon>Actinomycetes</taxon>
        <taxon>Micromonosporales</taxon>
        <taxon>Micromonosporaceae</taxon>
        <taxon>Dactylosporangium</taxon>
    </lineage>
</organism>
<reference evidence="4" key="1">
    <citation type="journal article" date="2014" name="Int. J. Syst. Evol. Microbiol.">
        <title>Complete genome sequence of Corynebacterium casei LMG S-19264T (=DSM 44701T), isolated from a smear-ripened cheese.</title>
        <authorList>
            <consortium name="US DOE Joint Genome Institute (JGI-PGF)"/>
            <person name="Walter F."/>
            <person name="Albersmeier A."/>
            <person name="Kalinowski J."/>
            <person name="Ruckert C."/>
        </authorList>
    </citation>
    <scope>NUCLEOTIDE SEQUENCE</scope>
    <source>
        <strain evidence="4">JCM 19831</strain>
    </source>
</reference>
<keyword evidence="2" id="KW-0472">Membrane</keyword>